<keyword evidence="2" id="KW-0472">Membrane</keyword>
<accession>A0A532V4X3</accession>
<evidence type="ECO:0000256" key="2">
    <source>
        <dbReference type="SAM" id="Phobius"/>
    </source>
</evidence>
<sequence>MADENINEIPEEGAPEAASGEEKSGIKLPILLGAIGLLFVLSIAGNFIYMKMTYVAPETGADELIADESHTGHRMELGDGESHGDMEPEEEGPMMTMDLSEEADNVVPGIQTLDVAHSDSITKVVADSVAREDSISTLITNLQTDKIRGDSLLVIMRQELAQVKSDLESKITKIDSVHYKQSLKLAKIVENMPAEEAAKMLESLNDEMVIRILMRLKQRQAAKIMAEFSTSKSARLSEVIMKPIIQG</sequence>
<comment type="caution">
    <text evidence="3">The sequence shown here is derived from an EMBL/GenBank/DDBJ whole genome shotgun (WGS) entry which is preliminary data.</text>
</comment>
<keyword evidence="2" id="KW-1133">Transmembrane helix</keyword>
<evidence type="ECO:0000313" key="3">
    <source>
        <dbReference type="EMBL" id="TKJ42229.1"/>
    </source>
</evidence>
<protein>
    <recommendedName>
        <fullName evidence="5">Magnesium transporter MgtE intracellular domain-containing protein</fullName>
    </recommendedName>
</protein>
<organism evidence="3 4">
    <name type="scientific">candidate division LCP-89 bacterium B3_LCP</name>
    <dbReference type="NCBI Taxonomy" id="2012998"/>
    <lineage>
        <taxon>Bacteria</taxon>
        <taxon>Pseudomonadati</taxon>
        <taxon>Bacteria division LCP-89</taxon>
    </lineage>
</organism>
<keyword evidence="2" id="KW-0812">Transmembrane</keyword>
<evidence type="ECO:0000313" key="4">
    <source>
        <dbReference type="Proteomes" id="UP000319619"/>
    </source>
</evidence>
<evidence type="ECO:0000256" key="1">
    <source>
        <dbReference type="SAM" id="MobiDB-lite"/>
    </source>
</evidence>
<feature type="region of interest" description="Disordered" evidence="1">
    <location>
        <begin position="1"/>
        <end position="21"/>
    </location>
</feature>
<reference evidence="3 4" key="1">
    <citation type="submission" date="2017-06" db="EMBL/GenBank/DDBJ databases">
        <title>Novel microbial phyla capable of carbon fixation and sulfur reduction in deep-sea sediments.</title>
        <authorList>
            <person name="Huang J."/>
            <person name="Baker B."/>
            <person name="Wang Y."/>
        </authorList>
    </citation>
    <scope>NUCLEOTIDE SEQUENCE [LARGE SCALE GENOMIC DNA]</scope>
    <source>
        <strain evidence="3">B3_LCP</strain>
    </source>
</reference>
<dbReference type="Proteomes" id="UP000319619">
    <property type="component" value="Unassembled WGS sequence"/>
</dbReference>
<proteinExistence type="predicted"/>
<feature type="compositionally biased region" description="Acidic residues" evidence="1">
    <location>
        <begin position="1"/>
        <end position="14"/>
    </location>
</feature>
<dbReference type="SUPFAM" id="SSF158791">
    <property type="entry name" value="MgtE N-terminal domain-like"/>
    <property type="match status" value="1"/>
</dbReference>
<name>A0A532V4X3_UNCL8</name>
<dbReference type="EMBL" id="NJBN01000001">
    <property type="protein sequence ID" value="TKJ42229.1"/>
    <property type="molecule type" value="Genomic_DNA"/>
</dbReference>
<dbReference type="AlphaFoldDB" id="A0A532V4X3"/>
<feature type="transmembrane region" description="Helical" evidence="2">
    <location>
        <begin position="30"/>
        <end position="49"/>
    </location>
</feature>
<gene>
    <name evidence="3" type="ORF">CEE37_00705</name>
</gene>
<evidence type="ECO:0008006" key="5">
    <source>
        <dbReference type="Google" id="ProtNLM"/>
    </source>
</evidence>